<proteinExistence type="predicted"/>
<dbReference type="GO" id="GO:0051537">
    <property type="term" value="F:2 iron, 2 sulfur cluster binding"/>
    <property type="evidence" value="ECO:0007669"/>
    <property type="project" value="UniProtKB-KW"/>
</dbReference>
<dbReference type="GO" id="GO:0019825">
    <property type="term" value="F:oxygen binding"/>
    <property type="evidence" value="ECO:0007669"/>
    <property type="project" value="InterPro"/>
</dbReference>
<sequence>MERMETLESVGDILRARSDEFRDAVHQRFYQDVLEARQVFPISLRDTHRELAGAVAWVMERTPRTGALPPELLDTLRHLGRDHRRHGFPAEIYPAFAVALQHGLRTLEVPEVEAAGRAVELVCSVMAAAAQEADREGIAPVFSAEVQGVQRRSRRISVVRLEAGLPVDYRPGQHLPVTTSYLPGVWRMLSPALPSNDFGQLEFHIRTIEGSHVSQLLATPKVGDYWNFGAPSGGLSINGEQDVLMIAHGTGLAPLRAILFDMLDWPPERRRPRVHLFVAAEYPGELYDLMGLWNLAMVTSWLSVVPVVEHDTDPWWVGIAGDAPEVPRGLHLRVSGQVGEVVASYGAWADRQVLVVGEATKVHRTVAALIAGETPAANIQTEAWELADQWPRLQDGQ</sequence>
<feature type="domain" description="FAD-binding FR-type" evidence="4">
    <location>
        <begin position="139"/>
        <end position="238"/>
    </location>
</feature>
<comment type="cofactor">
    <cofactor evidence="1">
        <name>FAD</name>
        <dbReference type="ChEBI" id="CHEBI:57692"/>
    </cofactor>
</comment>
<dbReference type="AlphaFoldDB" id="A0A0G3HFA5"/>
<dbReference type="InterPro" id="IPR017938">
    <property type="entry name" value="Riboflavin_synthase-like_b-brl"/>
</dbReference>
<evidence type="ECO:0000313" key="6">
    <source>
        <dbReference type="Proteomes" id="UP000035540"/>
    </source>
</evidence>
<evidence type="ECO:0000256" key="1">
    <source>
        <dbReference type="ARBA" id="ARBA00001974"/>
    </source>
</evidence>
<organism evidence="5 6">
    <name type="scientific">Corynebacterium testudinoris</name>
    <dbReference type="NCBI Taxonomy" id="136857"/>
    <lineage>
        <taxon>Bacteria</taxon>
        <taxon>Bacillati</taxon>
        <taxon>Actinomycetota</taxon>
        <taxon>Actinomycetes</taxon>
        <taxon>Mycobacteriales</taxon>
        <taxon>Corynebacteriaceae</taxon>
        <taxon>Corynebacterium</taxon>
    </lineage>
</organism>
<dbReference type="PANTHER" id="PTHR47354">
    <property type="entry name" value="NADH OXIDOREDUCTASE HCR"/>
    <property type="match status" value="1"/>
</dbReference>
<keyword evidence="6" id="KW-1185">Reference proteome</keyword>
<dbReference type="InterPro" id="IPR008333">
    <property type="entry name" value="Cbr1-like_FAD-bd_dom"/>
</dbReference>
<protein>
    <submittedName>
        <fullName evidence="5">Oxidoreductase FAD-binding domain</fullName>
    </submittedName>
</protein>
<dbReference type="Gene3D" id="2.40.30.10">
    <property type="entry name" value="Translation factors"/>
    <property type="match status" value="1"/>
</dbReference>
<reference evidence="5 6" key="1">
    <citation type="journal article" date="2015" name="Genome Announc.">
        <title>Complete Genome Sequence of the Type Strain Corynebacterium testudinoris DSM 44614, Recovered from Necrotic Lesions in the Mouth of a Tortoise.</title>
        <authorList>
            <person name="Ruckert C."/>
            <person name="Kriete M."/>
            <person name="Jaenicke S."/>
            <person name="Winkler A."/>
            <person name="Tauch A."/>
        </authorList>
    </citation>
    <scope>NUCLEOTIDE SEQUENCE [LARGE SCALE GENOMIC DNA]</scope>
    <source>
        <strain evidence="5 6">DSM 44614</strain>
    </source>
</reference>
<dbReference type="SUPFAM" id="SSF63380">
    <property type="entry name" value="Riboflavin synthase domain-like"/>
    <property type="match status" value="1"/>
</dbReference>
<dbReference type="InterPro" id="IPR012292">
    <property type="entry name" value="Globin/Proto"/>
</dbReference>
<dbReference type="InterPro" id="IPR017927">
    <property type="entry name" value="FAD-bd_FR_type"/>
</dbReference>
<keyword evidence="2" id="KW-0001">2Fe-2S</keyword>
<keyword evidence="2" id="KW-0408">Iron</keyword>
<dbReference type="PRINTS" id="PR00371">
    <property type="entry name" value="FPNCR"/>
</dbReference>
<name>A0A0G3HFA5_9CORY</name>
<dbReference type="GO" id="GO:0016491">
    <property type="term" value="F:oxidoreductase activity"/>
    <property type="evidence" value="ECO:0007669"/>
    <property type="project" value="InterPro"/>
</dbReference>
<keyword evidence="3" id="KW-0411">Iron-sulfur</keyword>
<evidence type="ECO:0000256" key="3">
    <source>
        <dbReference type="ARBA" id="ARBA00023014"/>
    </source>
</evidence>
<keyword evidence="2" id="KW-0479">Metal-binding</keyword>
<dbReference type="PANTHER" id="PTHR47354:SF5">
    <property type="entry name" value="PROTEIN RFBI"/>
    <property type="match status" value="1"/>
</dbReference>
<dbReference type="STRING" id="136857.CTEST_12075"/>
<evidence type="ECO:0000313" key="5">
    <source>
        <dbReference type="EMBL" id="AKK09822.1"/>
    </source>
</evidence>
<dbReference type="SUPFAM" id="SSF52343">
    <property type="entry name" value="Ferredoxin reductase-like, C-terminal NADP-linked domain"/>
    <property type="match status" value="1"/>
</dbReference>
<dbReference type="InterPro" id="IPR039261">
    <property type="entry name" value="FNR_nucleotide-bd"/>
</dbReference>
<gene>
    <name evidence="5" type="ORF">CTEST_12075</name>
</gene>
<evidence type="ECO:0000256" key="2">
    <source>
        <dbReference type="ARBA" id="ARBA00022714"/>
    </source>
</evidence>
<reference evidence="6" key="2">
    <citation type="submission" date="2015-05" db="EMBL/GenBank/DDBJ databases">
        <title>Complete genome sequence of Corynebacterium testudinoris DSM 44614, recovered from necrotic lesions in the mouth of a tortoise.</title>
        <authorList>
            <person name="Ruckert C."/>
            <person name="Albersmeier A."/>
            <person name="Winkler A."/>
            <person name="Tauch A."/>
        </authorList>
    </citation>
    <scope>NUCLEOTIDE SEQUENCE [LARGE SCALE GENOMIC DNA]</scope>
    <source>
        <strain evidence="6">DSM 44614</strain>
    </source>
</reference>
<dbReference type="InterPro" id="IPR001709">
    <property type="entry name" value="Flavoprot_Pyr_Nucl_cyt_Rdtase"/>
</dbReference>
<dbReference type="Gene3D" id="1.10.490.10">
    <property type="entry name" value="Globins"/>
    <property type="match status" value="1"/>
</dbReference>
<dbReference type="EMBL" id="CP011545">
    <property type="protein sequence ID" value="AKK09822.1"/>
    <property type="molecule type" value="Genomic_DNA"/>
</dbReference>
<dbReference type="Gene3D" id="3.40.50.80">
    <property type="entry name" value="Nucleotide-binding domain of ferredoxin-NADP reductase (FNR) module"/>
    <property type="match status" value="1"/>
</dbReference>
<evidence type="ECO:0000259" key="4">
    <source>
        <dbReference type="PROSITE" id="PS51384"/>
    </source>
</evidence>
<dbReference type="InterPro" id="IPR050415">
    <property type="entry name" value="MRET"/>
</dbReference>
<dbReference type="PATRIC" id="fig|136857.5.peg.2385"/>
<dbReference type="KEGG" id="cted:CTEST_12075"/>
<dbReference type="Pfam" id="PF00970">
    <property type="entry name" value="FAD_binding_6"/>
    <property type="match status" value="1"/>
</dbReference>
<accession>A0A0G3HFA5</accession>
<dbReference type="GO" id="GO:0020037">
    <property type="term" value="F:heme binding"/>
    <property type="evidence" value="ECO:0007669"/>
    <property type="project" value="InterPro"/>
</dbReference>
<dbReference type="PROSITE" id="PS51384">
    <property type="entry name" value="FAD_FR"/>
    <property type="match status" value="1"/>
</dbReference>
<dbReference type="Proteomes" id="UP000035540">
    <property type="component" value="Chromosome"/>
</dbReference>